<dbReference type="InterPro" id="IPR045087">
    <property type="entry name" value="Cu-oxidase_fam"/>
</dbReference>
<dbReference type="PANTHER" id="PTHR11709:SF361">
    <property type="entry name" value="IRON TRANSPORT MULTICOPPER OXIDASE FET3"/>
    <property type="match status" value="1"/>
</dbReference>
<organism evidence="10 11">
    <name type="scientific">Coniella lustricola</name>
    <dbReference type="NCBI Taxonomy" id="2025994"/>
    <lineage>
        <taxon>Eukaryota</taxon>
        <taxon>Fungi</taxon>
        <taxon>Dikarya</taxon>
        <taxon>Ascomycota</taxon>
        <taxon>Pezizomycotina</taxon>
        <taxon>Sordariomycetes</taxon>
        <taxon>Sordariomycetidae</taxon>
        <taxon>Diaporthales</taxon>
        <taxon>Schizoparmaceae</taxon>
        <taxon>Coniella</taxon>
    </lineage>
</organism>
<evidence type="ECO:0000313" key="10">
    <source>
        <dbReference type="EMBL" id="PSR91997.1"/>
    </source>
</evidence>
<dbReference type="Pfam" id="PF07732">
    <property type="entry name" value="Cu-oxidase_3"/>
    <property type="match status" value="1"/>
</dbReference>
<evidence type="ECO:0000259" key="9">
    <source>
        <dbReference type="Pfam" id="PF07732"/>
    </source>
</evidence>
<reference evidence="10 11" key="1">
    <citation type="journal article" date="2018" name="Mycol. Prog.">
        <title>Coniella lustricola, a new species from submerged detritus.</title>
        <authorList>
            <person name="Raudabaugh D.B."/>
            <person name="Iturriaga T."/>
            <person name="Carver A."/>
            <person name="Mondo S."/>
            <person name="Pangilinan J."/>
            <person name="Lipzen A."/>
            <person name="He G."/>
            <person name="Amirebrahimi M."/>
            <person name="Grigoriev I.V."/>
            <person name="Miller A.N."/>
        </authorList>
    </citation>
    <scope>NUCLEOTIDE SEQUENCE [LARGE SCALE GENOMIC DNA]</scope>
    <source>
        <strain evidence="10 11">B22-T-1</strain>
    </source>
</reference>
<feature type="region of interest" description="Disordered" evidence="5">
    <location>
        <begin position="556"/>
        <end position="581"/>
    </location>
</feature>
<dbReference type="GO" id="GO:0004322">
    <property type="term" value="F:ferroxidase activity"/>
    <property type="evidence" value="ECO:0007669"/>
    <property type="project" value="TreeGrafter"/>
</dbReference>
<dbReference type="InterPro" id="IPR001117">
    <property type="entry name" value="Cu-oxidase_2nd"/>
</dbReference>
<dbReference type="Proteomes" id="UP000241462">
    <property type="component" value="Unassembled WGS sequence"/>
</dbReference>
<dbReference type="CDD" id="cd13851">
    <property type="entry name" value="CuRO_1_Fet3p"/>
    <property type="match status" value="1"/>
</dbReference>
<dbReference type="FunCoup" id="A0A2T3ACP8">
    <property type="interactions" value="731"/>
</dbReference>
<keyword evidence="6" id="KW-0732">Signal</keyword>
<dbReference type="SUPFAM" id="SSF49503">
    <property type="entry name" value="Cupredoxins"/>
    <property type="match status" value="3"/>
</dbReference>
<evidence type="ECO:0000256" key="4">
    <source>
        <dbReference type="ARBA" id="ARBA00023008"/>
    </source>
</evidence>
<sequence length="581" mass="63655">MRLTNAFSLLALAGSALADTVTYDWTIDWVTASPDGFARPVIGINGQWPCPLVQVNQGDTLIVNVQNNLGNETTGIHWHGFTQKGTPEMDGAVSASQCAIAPGSSFTYQFTADYSGTYWYHSHVMGQYPDGLRGPLIVNDPADPYADLIEEDVILTISDWYHSQTIPLVQAMLSPNNTAFFIPPVPDSMILNEGGSNLIPFAKGKTYRIRLINFSALSAAFVTFGSQVMQIVAQDGRYITPADAYTIRIDAAQRYDVILTCSESDVNEPYLVALDANPDYTNPNATPRPITFPYNSTGYLVVDPDGAFTETLEVEGSFTPIDDSLFSSATETSASLGEADQTIQIDFNFCVDANGTPQACFNGRPYVDQQVPALYTAATVGDDNTNPIVYGNVNPYILESGQTIDIIVNNYNFALHPFHLHGHHFQVLERPGTGAGPYPGFTTQSSECPAFRDTVTVYANSYAVLRFQADNPGVWLFHCHIEWHVDMGMSASMIEAPEQLRGKQFPQDHIDACKAVGQPYQGNAAGNTEDPLNTTGFVYLNPQPYLGALFDPNSVTTPQAKRARDERKMKRSAKKFPMFTS</sequence>
<dbReference type="InterPro" id="IPR008972">
    <property type="entry name" value="Cupredoxin"/>
</dbReference>
<evidence type="ECO:0000256" key="3">
    <source>
        <dbReference type="ARBA" id="ARBA00023002"/>
    </source>
</evidence>
<dbReference type="GO" id="GO:0005507">
    <property type="term" value="F:copper ion binding"/>
    <property type="evidence" value="ECO:0007669"/>
    <property type="project" value="InterPro"/>
</dbReference>
<dbReference type="InterPro" id="IPR011707">
    <property type="entry name" value="Cu-oxidase-like_N"/>
</dbReference>
<dbReference type="AlphaFoldDB" id="A0A2T3ACP8"/>
<gene>
    <name evidence="10" type="ORF">BD289DRAFT_452030</name>
</gene>
<evidence type="ECO:0000256" key="6">
    <source>
        <dbReference type="SAM" id="SignalP"/>
    </source>
</evidence>
<dbReference type="InterPro" id="IPR011706">
    <property type="entry name" value="Cu-oxidase_C"/>
</dbReference>
<keyword evidence="3" id="KW-0560">Oxidoreductase</keyword>
<dbReference type="STRING" id="2025994.A0A2T3ACP8"/>
<dbReference type="Pfam" id="PF07731">
    <property type="entry name" value="Cu-oxidase_2"/>
    <property type="match status" value="1"/>
</dbReference>
<dbReference type="GO" id="GO:0033573">
    <property type="term" value="C:high-affinity iron permease complex"/>
    <property type="evidence" value="ECO:0007669"/>
    <property type="project" value="TreeGrafter"/>
</dbReference>
<proteinExistence type="inferred from homology"/>
<accession>A0A2T3ACP8</accession>
<dbReference type="GO" id="GO:0033215">
    <property type="term" value="P:reductive iron assimilation"/>
    <property type="evidence" value="ECO:0007669"/>
    <property type="project" value="TreeGrafter"/>
</dbReference>
<feature type="domain" description="Plastocyanin-like" evidence="9">
    <location>
        <begin position="27"/>
        <end position="142"/>
    </location>
</feature>
<keyword evidence="11" id="KW-1185">Reference proteome</keyword>
<dbReference type="InParanoid" id="A0A2T3ACP8"/>
<dbReference type="PROSITE" id="PS00080">
    <property type="entry name" value="MULTICOPPER_OXIDASE2"/>
    <property type="match status" value="1"/>
</dbReference>
<comment type="similarity">
    <text evidence="1">Belongs to the multicopper oxidase family.</text>
</comment>
<evidence type="ECO:0000259" key="7">
    <source>
        <dbReference type="Pfam" id="PF00394"/>
    </source>
</evidence>
<feature type="chain" id="PRO_5015449050" evidence="6">
    <location>
        <begin position="19"/>
        <end position="581"/>
    </location>
</feature>
<feature type="domain" description="Plastocyanin-like" evidence="7">
    <location>
        <begin position="151"/>
        <end position="284"/>
    </location>
</feature>
<feature type="domain" description="Plastocyanin-like" evidence="8">
    <location>
        <begin position="367"/>
        <end position="498"/>
    </location>
</feature>
<evidence type="ECO:0000256" key="1">
    <source>
        <dbReference type="ARBA" id="ARBA00010609"/>
    </source>
</evidence>
<dbReference type="InterPro" id="IPR033138">
    <property type="entry name" value="Cu_oxidase_CS"/>
</dbReference>
<evidence type="ECO:0000256" key="5">
    <source>
        <dbReference type="SAM" id="MobiDB-lite"/>
    </source>
</evidence>
<feature type="signal peptide" evidence="6">
    <location>
        <begin position="1"/>
        <end position="18"/>
    </location>
</feature>
<name>A0A2T3ACP8_9PEZI</name>
<protein>
    <submittedName>
        <fullName evidence="10">Cupredoxin</fullName>
    </submittedName>
</protein>
<evidence type="ECO:0000259" key="8">
    <source>
        <dbReference type="Pfam" id="PF07731"/>
    </source>
</evidence>
<evidence type="ECO:0000256" key="2">
    <source>
        <dbReference type="ARBA" id="ARBA00022723"/>
    </source>
</evidence>
<dbReference type="GO" id="GO:0010106">
    <property type="term" value="P:cellular response to iron ion starvation"/>
    <property type="evidence" value="ECO:0007669"/>
    <property type="project" value="TreeGrafter"/>
</dbReference>
<dbReference type="OrthoDB" id="2121828at2759"/>
<evidence type="ECO:0000313" key="11">
    <source>
        <dbReference type="Proteomes" id="UP000241462"/>
    </source>
</evidence>
<keyword evidence="2" id="KW-0479">Metal-binding</keyword>
<dbReference type="PROSITE" id="PS00079">
    <property type="entry name" value="MULTICOPPER_OXIDASE1"/>
    <property type="match status" value="2"/>
</dbReference>
<dbReference type="PANTHER" id="PTHR11709">
    <property type="entry name" value="MULTI-COPPER OXIDASE"/>
    <property type="match status" value="1"/>
</dbReference>
<dbReference type="EMBL" id="KZ678412">
    <property type="protein sequence ID" value="PSR91997.1"/>
    <property type="molecule type" value="Genomic_DNA"/>
</dbReference>
<keyword evidence="4" id="KW-0186">Copper</keyword>
<dbReference type="Gene3D" id="2.60.40.420">
    <property type="entry name" value="Cupredoxins - blue copper proteins"/>
    <property type="match status" value="3"/>
</dbReference>
<dbReference type="InterPro" id="IPR002355">
    <property type="entry name" value="Cu_oxidase_Cu_BS"/>
</dbReference>
<dbReference type="Pfam" id="PF00394">
    <property type="entry name" value="Cu-oxidase"/>
    <property type="match status" value="1"/>
</dbReference>